<proteinExistence type="predicted"/>
<dbReference type="RefSeq" id="WP_066593981.1">
    <property type="nucleotide sequence ID" value="NZ_CP016282.1"/>
</dbReference>
<keyword evidence="1" id="KW-1133">Transmembrane helix</keyword>
<protein>
    <recommendedName>
        <fullName evidence="2">TadE-like domain-containing protein</fullName>
    </recommendedName>
</protein>
<gene>
    <name evidence="3" type="ORF">PA27867_0949</name>
</gene>
<evidence type="ECO:0000256" key="1">
    <source>
        <dbReference type="SAM" id="Phobius"/>
    </source>
</evidence>
<dbReference type="KEGG" id="cart:PA27867_0949"/>
<feature type="transmembrane region" description="Helical" evidence="1">
    <location>
        <begin position="28"/>
        <end position="49"/>
    </location>
</feature>
<evidence type="ECO:0000313" key="4">
    <source>
        <dbReference type="Proteomes" id="UP000092582"/>
    </source>
</evidence>
<organism evidence="3 4">
    <name type="scientific">Cryobacterium arcticum</name>
    <dbReference type="NCBI Taxonomy" id="670052"/>
    <lineage>
        <taxon>Bacteria</taxon>
        <taxon>Bacillati</taxon>
        <taxon>Actinomycetota</taxon>
        <taxon>Actinomycetes</taxon>
        <taxon>Micrococcales</taxon>
        <taxon>Microbacteriaceae</taxon>
        <taxon>Cryobacterium</taxon>
    </lineage>
</organism>
<dbReference type="AlphaFoldDB" id="A0A1B1BHD7"/>
<reference evidence="3 4" key="1">
    <citation type="submission" date="2016-06" db="EMBL/GenBank/DDBJ databases">
        <title>Genome sequencing of Cryobacterium arcticum PAMC 27867.</title>
        <authorList>
            <person name="Lee J."/>
            <person name="Kim O.-S."/>
        </authorList>
    </citation>
    <scope>NUCLEOTIDE SEQUENCE [LARGE SCALE GENOMIC DNA]</scope>
    <source>
        <strain evidence="3 4">PAMC 27867</strain>
    </source>
</reference>
<sequence length="142" mass="14522">MSLRRSIRGSVVRVRWGDAERGTAVAEFVMVAALLTGLTLAVLQLALALHIRNTVLDAAAEGARYAALADSGLGQGAERSRDLITAALGPAYAADVTADYTAVAGQPGVRVRVVAPLPLFGLFGVADGLEVEGHAVVEGSVG</sequence>
<feature type="domain" description="TadE-like" evidence="2">
    <location>
        <begin position="22"/>
        <end position="64"/>
    </location>
</feature>
<dbReference type="Pfam" id="PF07811">
    <property type="entry name" value="TadE"/>
    <property type="match status" value="1"/>
</dbReference>
<evidence type="ECO:0000259" key="2">
    <source>
        <dbReference type="Pfam" id="PF07811"/>
    </source>
</evidence>
<accession>A0A1B1BHD7</accession>
<dbReference type="EMBL" id="CP016282">
    <property type="protein sequence ID" value="ANP71916.1"/>
    <property type="molecule type" value="Genomic_DNA"/>
</dbReference>
<dbReference type="InterPro" id="IPR012495">
    <property type="entry name" value="TadE-like_dom"/>
</dbReference>
<keyword evidence="1" id="KW-0812">Transmembrane</keyword>
<dbReference type="STRING" id="670052.PA27867_0949"/>
<keyword evidence="4" id="KW-1185">Reference proteome</keyword>
<keyword evidence="1" id="KW-0472">Membrane</keyword>
<evidence type="ECO:0000313" key="3">
    <source>
        <dbReference type="EMBL" id="ANP71916.1"/>
    </source>
</evidence>
<dbReference type="Proteomes" id="UP000092582">
    <property type="component" value="Chromosome 1"/>
</dbReference>
<dbReference type="OrthoDB" id="3826566at2"/>
<name>A0A1B1BHD7_9MICO</name>